<keyword evidence="4" id="KW-1185">Reference proteome</keyword>
<dbReference type="InterPro" id="IPR001478">
    <property type="entry name" value="PDZ"/>
</dbReference>
<feature type="signal peptide" evidence="1">
    <location>
        <begin position="1"/>
        <end position="19"/>
    </location>
</feature>
<proteinExistence type="predicted"/>
<dbReference type="Gene3D" id="2.30.42.10">
    <property type="match status" value="1"/>
</dbReference>
<dbReference type="AlphaFoldDB" id="A0A6M5YTX9"/>
<evidence type="ECO:0000313" key="3">
    <source>
        <dbReference type="EMBL" id="QJW97339.1"/>
    </source>
</evidence>
<evidence type="ECO:0000259" key="2">
    <source>
        <dbReference type="Pfam" id="PF13180"/>
    </source>
</evidence>
<keyword evidence="1" id="KW-0732">Signal</keyword>
<dbReference type="EMBL" id="CP053452">
    <property type="protein sequence ID" value="QJW97339.1"/>
    <property type="molecule type" value="Genomic_DNA"/>
</dbReference>
<name>A0A6M5YTX9_9BACT</name>
<sequence length="405" mass="43813">MLRFTAASVVLTVTGALIAAPVPGESPAKELVAGLSDASEKVRDASAAALLHRADALPWLRRAARATDKDTAQRATALLAPLEPRRQEFVTQAIDACVRDGSIDLLTEWHQYWKPKVEEDLWPVGARAAKAGLDLFAKSCPKAAWKQFEHRLVWQTQVSTRVHDGPCPERFEVVKSAWAIRTDRMDRLILEPMSVRFVSVAGPVRLTELGDGAPYLVLGPIEAKTIRTAFVACDGGISQKVGFRTMSSVVACRGNYTGGTLFGSVVLVDGDIDLTQATDIQNSLIRASGEIRLPKNMQPKNCVIDAGAVSATAPYKFFELADVGLWVADSDKGLRVTVVKGDTPFGNGGLAPGDLIRAIDDAPAGRAHEFRKRVRRALVRQGDCLVTVARGDKTIDIPVFFPPPK</sequence>
<protein>
    <recommendedName>
        <fullName evidence="2">PDZ domain-containing protein</fullName>
    </recommendedName>
</protein>
<dbReference type="RefSeq" id="WP_171472725.1">
    <property type="nucleotide sequence ID" value="NZ_CP053452.2"/>
</dbReference>
<dbReference type="KEGG" id="ftj:FTUN_4909"/>
<reference evidence="4" key="1">
    <citation type="submission" date="2020-05" db="EMBL/GenBank/DDBJ databases">
        <title>Frigoriglobus tundricola gen. nov., sp. nov., a psychrotolerant cellulolytic planctomycete of the family Gemmataceae with two divergent copies of 16S rRNA gene.</title>
        <authorList>
            <person name="Kulichevskaya I.S."/>
            <person name="Ivanova A.A."/>
            <person name="Naumoff D.G."/>
            <person name="Beletsky A.V."/>
            <person name="Rijpstra W.I.C."/>
            <person name="Sinninghe Damste J.S."/>
            <person name="Mardanov A.V."/>
            <person name="Ravin N.V."/>
            <person name="Dedysh S.N."/>
        </authorList>
    </citation>
    <scope>NUCLEOTIDE SEQUENCE [LARGE SCALE GENOMIC DNA]</scope>
    <source>
        <strain evidence="4">PL17</strain>
    </source>
</reference>
<dbReference type="Pfam" id="PF13180">
    <property type="entry name" value="PDZ_2"/>
    <property type="match status" value="1"/>
</dbReference>
<feature type="domain" description="PDZ" evidence="2">
    <location>
        <begin position="322"/>
        <end position="397"/>
    </location>
</feature>
<dbReference type="SUPFAM" id="SSF50156">
    <property type="entry name" value="PDZ domain-like"/>
    <property type="match status" value="1"/>
</dbReference>
<evidence type="ECO:0000313" key="4">
    <source>
        <dbReference type="Proteomes" id="UP000503447"/>
    </source>
</evidence>
<organism evidence="3 4">
    <name type="scientific">Frigoriglobus tundricola</name>
    <dbReference type="NCBI Taxonomy" id="2774151"/>
    <lineage>
        <taxon>Bacteria</taxon>
        <taxon>Pseudomonadati</taxon>
        <taxon>Planctomycetota</taxon>
        <taxon>Planctomycetia</taxon>
        <taxon>Gemmatales</taxon>
        <taxon>Gemmataceae</taxon>
        <taxon>Frigoriglobus</taxon>
    </lineage>
</organism>
<accession>A0A6M5YTX9</accession>
<dbReference type="Proteomes" id="UP000503447">
    <property type="component" value="Chromosome"/>
</dbReference>
<evidence type="ECO:0000256" key="1">
    <source>
        <dbReference type="SAM" id="SignalP"/>
    </source>
</evidence>
<feature type="chain" id="PRO_5026921821" description="PDZ domain-containing protein" evidence="1">
    <location>
        <begin position="20"/>
        <end position="405"/>
    </location>
</feature>
<gene>
    <name evidence="3" type="ORF">FTUN_4909</name>
</gene>
<dbReference type="InterPro" id="IPR036034">
    <property type="entry name" value="PDZ_sf"/>
</dbReference>